<evidence type="ECO:0000256" key="5">
    <source>
        <dbReference type="ARBA" id="ARBA00022490"/>
    </source>
</evidence>
<dbReference type="AlphaFoldDB" id="A0AA35JN49"/>
<gene>
    <name evidence="7" type="ORF">PODLI_1B041402</name>
</gene>
<organism evidence="7 8">
    <name type="scientific">Podarcis lilfordi</name>
    <name type="common">Lilford's wall lizard</name>
    <dbReference type="NCBI Taxonomy" id="74358"/>
    <lineage>
        <taxon>Eukaryota</taxon>
        <taxon>Metazoa</taxon>
        <taxon>Chordata</taxon>
        <taxon>Craniata</taxon>
        <taxon>Vertebrata</taxon>
        <taxon>Euteleostomi</taxon>
        <taxon>Lepidosauria</taxon>
        <taxon>Squamata</taxon>
        <taxon>Bifurcata</taxon>
        <taxon>Unidentata</taxon>
        <taxon>Episquamata</taxon>
        <taxon>Laterata</taxon>
        <taxon>Lacertibaenia</taxon>
        <taxon>Lacertidae</taxon>
        <taxon>Podarcis</taxon>
    </lineage>
</organism>
<dbReference type="PANTHER" id="PTHR21422">
    <property type="entry name" value="RAB3 GTPASE-ACTIVATING PROTEIN CATALYTIC SUBUNIT"/>
    <property type="match status" value="1"/>
</dbReference>
<sequence length="783" mass="88205">MAADSEPESEVFEITDFTTASEWERFISRVEEVLNDWKLIGISSGKVLEKGVYTTETWEEKSDEIAFADFRFSVTHHYLVQDSSDKDAKEEQVEDIIPVAMQDLLCMNNDFPPRAHCLVRWYGLREFVVIAPAANNDAVLSESKCNLLLSSISIALGNTGCQVPVFVQIHHKWRRMYVGECQGPGVRTDFEMVHLRKVPNQYTHLSGLLDIFKSKIGCPLTPLPPINISIRLTYVLQDWQQYFWPQQPPDIDALVGGEVGGLEFGKLPFGACEDPISELHLATTWPHLTEGIIVDNDVYSDLDPVQAPQWSVRVRKADNPQCLLSDFVTEFFKLCRRKESTDEILGRSAFEEEGKDADISHALSKLTEPAPVPIHKLSVTNMVHTAKKKIRKHRGVDESPLNNDVLNTILLYLFPDAADKSADGSEARTSPSAGCFPPTDNEDYNIYIQFKSAPSDSLTYKLALCLCMINFYHGGVKGVAHLWQEFVLEMRYRWENNFFIPGLTSGAPDLRCCLLHQKLQMLNCCIERKKARDEGKKGSNSDRSSGDIGKTIDLVGKDYLKEGDKEKGEVGKSWDSWSDSEEEFFECLSDTEELKGNGQEGGKKGAAKEALKPEGRLHQHGNLTLLHPGDPLYVPVTQEPAPMTEDLLEEQSEVLAKLGTSAEGAHLRARMQSACLLSDMESFKAANPGCCLEDFVRWYSPRDYIEEEIVDEKGDVVIRGELSARMKIPSNMWVEAWETAKPIPARRQRRLFDDTREAEKVRGLATGCTDTAHFHWNFVSWLS</sequence>
<proteinExistence type="inferred from homology"/>
<comment type="similarity">
    <text evidence="2">Belongs to the Rab3-GAP catalytic subunit family.</text>
</comment>
<dbReference type="EMBL" id="OX395126">
    <property type="protein sequence ID" value="CAI5762555.1"/>
    <property type="molecule type" value="Genomic_DNA"/>
</dbReference>
<dbReference type="Pfam" id="PF13890">
    <property type="entry name" value="Rab3-GTPase_cat"/>
    <property type="match status" value="1"/>
</dbReference>
<evidence type="ECO:0000256" key="4">
    <source>
        <dbReference type="ARBA" id="ARBA00022468"/>
    </source>
</evidence>
<reference evidence="7" key="1">
    <citation type="submission" date="2022-12" db="EMBL/GenBank/DDBJ databases">
        <authorList>
            <person name="Alioto T."/>
            <person name="Alioto T."/>
            <person name="Gomez Garrido J."/>
        </authorList>
    </citation>
    <scope>NUCLEOTIDE SEQUENCE</scope>
</reference>
<dbReference type="GO" id="GO:0005737">
    <property type="term" value="C:cytoplasm"/>
    <property type="evidence" value="ECO:0007669"/>
    <property type="project" value="UniProtKB-SubCell"/>
</dbReference>
<evidence type="ECO:0000313" key="7">
    <source>
        <dbReference type="EMBL" id="CAI5762555.1"/>
    </source>
</evidence>
<keyword evidence="4" id="KW-0343">GTPase activation</keyword>
<evidence type="ECO:0000256" key="1">
    <source>
        <dbReference type="ARBA" id="ARBA00004496"/>
    </source>
</evidence>
<feature type="domain" description="Rab3GAP catalytic subunit conserved" evidence="6">
    <location>
        <begin position="612"/>
        <end position="761"/>
    </location>
</feature>
<evidence type="ECO:0000313" key="8">
    <source>
        <dbReference type="Proteomes" id="UP001178461"/>
    </source>
</evidence>
<evidence type="ECO:0000256" key="2">
    <source>
        <dbReference type="ARBA" id="ARBA00008856"/>
    </source>
</evidence>
<dbReference type="Proteomes" id="UP001178461">
    <property type="component" value="Chromosome 1"/>
</dbReference>
<comment type="subcellular location">
    <subcellularLocation>
        <location evidence="1">Cytoplasm</location>
    </subcellularLocation>
</comment>
<keyword evidence="5" id="KW-0963">Cytoplasm</keyword>
<protein>
    <recommendedName>
        <fullName evidence="3">Rab3 GTPase-activating protein catalytic subunit</fullName>
    </recommendedName>
</protein>
<dbReference type="InterPro" id="IPR026147">
    <property type="entry name" value="Rab3GAP1_conserved"/>
</dbReference>
<dbReference type="InterPro" id="IPR045700">
    <property type="entry name" value="Rab3GAP1"/>
</dbReference>
<dbReference type="GO" id="GO:0005096">
    <property type="term" value="F:GTPase activator activity"/>
    <property type="evidence" value="ECO:0007669"/>
    <property type="project" value="UniProtKB-KW"/>
</dbReference>
<evidence type="ECO:0000256" key="3">
    <source>
        <dbReference type="ARBA" id="ARBA00015817"/>
    </source>
</evidence>
<dbReference type="PANTHER" id="PTHR21422:SF9">
    <property type="entry name" value="RAB3 GTPASE-ACTIVATING PROTEIN CATALYTIC SUBUNIT"/>
    <property type="match status" value="1"/>
</dbReference>
<evidence type="ECO:0000259" key="6">
    <source>
        <dbReference type="Pfam" id="PF13890"/>
    </source>
</evidence>
<accession>A0AA35JN49</accession>
<keyword evidence="8" id="KW-1185">Reference proteome</keyword>
<name>A0AA35JN49_9SAUR</name>